<evidence type="ECO:0000313" key="3">
    <source>
        <dbReference type="Proteomes" id="UP001163046"/>
    </source>
</evidence>
<dbReference type="AlphaFoldDB" id="A0A9W9ZFR6"/>
<evidence type="ECO:0000259" key="1">
    <source>
        <dbReference type="Pfam" id="PF10545"/>
    </source>
</evidence>
<comment type="caution">
    <text evidence="2">The sequence shown here is derived from an EMBL/GenBank/DDBJ whole genome shotgun (WGS) entry which is preliminary data.</text>
</comment>
<dbReference type="OrthoDB" id="6629625at2759"/>
<dbReference type="Pfam" id="PF10545">
    <property type="entry name" value="MADF_DNA_bdg"/>
    <property type="match status" value="1"/>
</dbReference>
<protein>
    <recommendedName>
        <fullName evidence="1">MADF domain-containing protein</fullName>
    </recommendedName>
</protein>
<name>A0A9W9ZFR6_9CNID</name>
<dbReference type="Proteomes" id="UP001163046">
    <property type="component" value="Unassembled WGS sequence"/>
</dbReference>
<dbReference type="PANTHER" id="PTHR21505:SF12">
    <property type="entry name" value="MADF DOMAIN-CONTAINING PROTEIN-RELATED"/>
    <property type="match status" value="1"/>
</dbReference>
<organism evidence="2 3">
    <name type="scientific">Desmophyllum pertusum</name>
    <dbReference type="NCBI Taxonomy" id="174260"/>
    <lineage>
        <taxon>Eukaryota</taxon>
        <taxon>Metazoa</taxon>
        <taxon>Cnidaria</taxon>
        <taxon>Anthozoa</taxon>
        <taxon>Hexacorallia</taxon>
        <taxon>Scleractinia</taxon>
        <taxon>Caryophylliina</taxon>
        <taxon>Caryophylliidae</taxon>
        <taxon>Desmophyllum</taxon>
    </lineage>
</organism>
<reference evidence="2" key="1">
    <citation type="submission" date="2023-01" db="EMBL/GenBank/DDBJ databases">
        <title>Genome assembly of the deep-sea coral Lophelia pertusa.</title>
        <authorList>
            <person name="Herrera S."/>
            <person name="Cordes E."/>
        </authorList>
    </citation>
    <scope>NUCLEOTIDE SEQUENCE</scope>
    <source>
        <strain evidence="2">USNM1676648</strain>
        <tissue evidence="2">Polyp</tissue>
    </source>
</reference>
<feature type="domain" description="MADF" evidence="1">
    <location>
        <begin position="34"/>
        <end position="84"/>
    </location>
</feature>
<gene>
    <name evidence="2" type="ORF">OS493_006965</name>
</gene>
<sequence>MAANSVRWSDNATSLLLESLRTYEKILKDEVPGLELASLKGKIQSLHTSYREEVTKIKKSEGTGSGAADIYVPKWKHFHECSFLEDVIITNNSVFTNMTRCESPRTPGSSCAGDFDDNERDISSLPVNHQKEKKTCTGEWMETAASALSELAKGAASSGMEDEWEIFGKDVANSIRALDNKDLQRCVTVCCPISNFQATDHVTQLQHTHSPTVVAYSRFSTPPAFQDINNGSYHGY</sequence>
<dbReference type="EMBL" id="MU826352">
    <property type="protein sequence ID" value="KAJ7380630.1"/>
    <property type="molecule type" value="Genomic_DNA"/>
</dbReference>
<dbReference type="InterPro" id="IPR006578">
    <property type="entry name" value="MADF-dom"/>
</dbReference>
<accession>A0A9W9ZFR6</accession>
<evidence type="ECO:0000313" key="2">
    <source>
        <dbReference type="EMBL" id="KAJ7380630.1"/>
    </source>
</evidence>
<keyword evidence="3" id="KW-1185">Reference proteome</keyword>
<dbReference type="PANTHER" id="PTHR21505">
    <property type="entry name" value="MADF DOMAIN-CONTAINING PROTEIN-RELATED"/>
    <property type="match status" value="1"/>
</dbReference>
<proteinExistence type="predicted"/>